<dbReference type="OrthoDB" id="1096772at2759"/>
<dbReference type="PANTHER" id="PTHR31286">
    <property type="entry name" value="GLYCINE-RICH CELL WALL STRUCTURAL PROTEIN 1.8-LIKE"/>
    <property type="match status" value="1"/>
</dbReference>
<evidence type="ECO:0000313" key="2">
    <source>
        <dbReference type="Proteomes" id="UP001141552"/>
    </source>
</evidence>
<proteinExistence type="predicted"/>
<dbReference type="Proteomes" id="UP001141552">
    <property type="component" value="Unassembled WGS sequence"/>
</dbReference>
<gene>
    <name evidence="1" type="ORF">Tsubulata_008951</name>
</gene>
<name>A0A9Q0FR34_9ROSI</name>
<accession>A0A9Q0FR34</accession>
<dbReference type="AlphaFoldDB" id="A0A9Q0FR34"/>
<evidence type="ECO:0008006" key="3">
    <source>
        <dbReference type="Google" id="ProtNLM"/>
    </source>
</evidence>
<sequence>MIHITVNTNLKYEWSLMTQCKPRGEIVMTDKGNEFYLLQFTIEQDYNRVLFEGSWMVADHVLIEYYDASILMRVAKLMGRPIKVDDVTLHSTRVKYAPVCVEVDLTKPLLSKFKLQRKVWRIVYEGLSMVCFMCGREPACVGSEPRALDDCFEVEAWGTPHGI</sequence>
<dbReference type="EMBL" id="JAKUCV010004237">
    <property type="protein sequence ID" value="KAJ4836052.1"/>
    <property type="molecule type" value="Genomic_DNA"/>
</dbReference>
<keyword evidence="2" id="KW-1185">Reference proteome</keyword>
<comment type="caution">
    <text evidence="1">The sequence shown here is derived from an EMBL/GenBank/DDBJ whole genome shotgun (WGS) entry which is preliminary data.</text>
</comment>
<dbReference type="InterPro" id="IPR040256">
    <property type="entry name" value="At4g02000-like"/>
</dbReference>
<reference evidence="1" key="1">
    <citation type="submission" date="2022-02" db="EMBL/GenBank/DDBJ databases">
        <authorList>
            <person name="Henning P.M."/>
            <person name="McCubbin A.G."/>
            <person name="Shore J.S."/>
        </authorList>
    </citation>
    <scope>NUCLEOTIDE SEQUENCE</scope>
    <source>
        <strain evidence="1">F60SS</strain>
        <tissue evidence="1">Leaves</tissue>
    </source>
</reference>
<organism evidence="1 2">
    <name type="scientific">Turnera subulata</name>
    <dbReference type="NCBI Taxonomy" id="218843"/>
    <lineage>
        <taxon>Eukaryota</taxon>
        <taxon>Viridiplantae</taxon>
        <taxon>Streptophyta</taxon>
        <taxon>Embryophyta</taxon>
        <taxon>Tracheophyta</taxon>
        <taxon>Spermatophyta</taxon>
        <taxon>Magnoliopsida</taxon>
        <taxon>eudicotyledons</taxon>
        <taxon>Gunneridae</taxon>
        <taxon>Pentapetalae</taxon>
        <taxon>rosids</taxon>
        <taxon>fabids</taxon>
        <taxon>Malpighiales</taxon>
        <taxon>Passifloraceae</taxon>
        <taxon>Turnera</taxon>
    </lineage>
</organism>
<evidence type="ECO:0000313" key="1">
    <source>
        <dbReference type="EMBL" id="KAJ4836052.1"/>
    </source>
</evidence>
<reference evidence="1" key="2">
    <citation type="journal article" date="2023" name="Plants (Basel)">
        <title>Annotation of the Turnera subulata (Passifloraceae) Draft Genome Reveals the S-Locus Evolved after the Divergence of Turneroideae from Passifloroideae in a Stepwise Manner.</title>
        <authorList>
            <person name="Henning P.M."/>
            <person name="Roalson E.H."/>
            <person name="Mir W."/>
            <person name="McCubbin A.G."/>
            <person name="Shore J.S."/>
        </authorList>
    </citation>
    <scope>NUCLEOTIDE SEQUENCE</scope>
    <source>
        <strain evidence="1">F60SS</strain>
    </source>
</reference>
<protein>
    <recommendedName>
        <fullName evidence="3">DUF4283 domain-containing protein</fullName>
    </recommendedName>
</protein>
<dbReference type="PANTHER" id="PTHR31286:SF99">
    <property type="entry name" value="DUF4283 DOMAIN-CONTAINING PROTEIN"/>
    <property type="match status" value="1"/>
</dbReference>